<dbReference type="OrthoDB" id="9049620at2759"/>
<dbReference type="InterPro" id="IPR003879">
    <property type="entry name" value="Butyrophylin_SPRY"/>
</dbReference>
<proteinExistence type="predicted"/>
<dbReference type="InterPro" id="IPR043136">
    <property type="entry name" value="B30.2/SPRY_sf"/>
</dbReference>
<dbReference type="InterPro" id="IPR001870">
    <property type="entry name" value="B30.2/SPRY"/>
</dbReference>
<dbReference type="Gene3D" id="2.60.120.920">
    <property type="match status" value="1"/>
</dbReference>
<keyword evidence="3" id="KW-1185">Reference proteome</keyword>
<name>A0A7K6SFX2_9AVES</name>
<protein>
    <submittedName>
        <fullName evidence="2">TRI26 protein</fullName>
    </submittedName>
</protein>
<sequence length="78" mass="8658">RYSLCGFGVARDSVEKKDFTERSPEGGIWVLWQSTGALLSLTSPRVPLGPVPRRVWVCLDYAQGLVTFLNADTALEIF</sequence>
<evidence type="ECO:0000259" key="1">
    <source>
        <dbReference type="PROSITE" id="PS50188"/>
    </source>
</evidence>
<dbReference type="InterPro" id="IPR013320">
    <property type="entry name" value="ConA-like_dom_sf"/>
</dbReference>
<dbReference type="SUPFAM" id="SSF49899">
    <property type="entry name" value="Concanavalin A-like lectins/glucanases"/>
    <property type="match status" value="1"/>
</dbReference>
<comment type="caution">
    <text evidence="2">The sequence shown here is derived from an EMBL/GenBank/DDBJ whole genome shotgun (WGS) entry which is preliminary data.</text>
</comment>
<reference evidence="2 3" key="1">
    <citation type="submission" date="2019-09" db="EMBL/GenBank/DDBJ databases">
        <title>Bird 10,000 Genomes (B10K) Project - Family phase.</title>
        <authorList>
            <person name="Zhang G."/>
        </authorList>
    </citation>
    <scope>NUCLEOTIDE SEQUENCE [LARGE SCALE GENOMIC DNA]</scope>
    <source>
        <strain evidence="2">B10K-DU-029-58</strain>
        <tissue evidence="2">Muscle</tissue>
    </source>
</reference>
<organism evidence="2 3">
    <name type="scientific">Rhynochetos jubatus</name>
    <name type="common">kagu</name>
    <dbReference type="NCBI Taxonomy" id="54386"/>
    <lineage>
        <taxon>Eukaryota</taxon>
        <taxon>Metazoa</taxon>
        <taxon>Chordata</taxon>
        <taxon>Craniata</taxon>
        <taxon>Vertebrata</taxon>
        <taxon>Euteleostomi</taxon>
        <taxon>Archelosauria</taxon>
        <taxon>Archosauria</taxon>
        <taxon>Dinosauria</taxon>
        <taxon>Saurischia</taxon>
        <taxon>Theropoda</taxon>
        <taxon>Coelurosauria</taxon>
        <taxon>Aves</taxon>
        <taxon>Neognathae</taxon>
        <taxon>Neoaves</taxon>
        <taxon>Phaethontimorphae</taxon>
        <taxon>Eurypygiformes</taxon>
        <taxon>Rhynochetidae</taxon>
        <taxon>Rhynochetos</taxon>
    </lineage>
</organism>
<evidence type="ECO:0000313" key="3">
    <source>
        <dbReference type="Proteomes" id="UP000570016"/>
    </source>
</evidence>
<feature type="non-terminal residue" evidence="2">
    <location>
        <position position="1"/>
    </location>
</feature>
<dbReference type="AlphaFoldDB" id="A0A7K6SFX2"/>
<dbReference type="Proteomes" id="UP000570016">
    <property type="component" value="Unassembled WGS sequence"/>
</dbReference>
<dbReference type="PRINTS" id="PR01407">
    <property type="entry name" value="BUTYPHLNCDUF"/>
</dbReference>
<dbReference type="InterPro" id="IPR003877">
    <property type="entry name" value="SPRY_dom"/>
</dbReference>
<evidence type="ECO:0000313" key="2">
    <source>
        <dbReference type="EMBL" id="NWW97203.1"/>
    </source>
</evidence>
<feature type="domain" description="B30.2/SPRY" evidence="1">
    <location>
        <begin position="1"/>
        <end position="78"/>
    </location>
</feature>
<dbReference type="EMBL" id="VZRY01007362">
    <property type="protein sequence ID" value="NWW97203.1"/>
    <property type="molecule type" value="Genomic_DNA"/>
</dbReference>
<dbReference type="PROSITE" id="PS50188">
    <property type="entry name" value="B302_SPRY"/>
    <property type="match status" value="1"/>
</dbReference>
<dbReference type="Pfam" id="PF00622">
    <property type="entry name" value="SPRY"/>
    <property type="match status" value="1"/>
</dbReference>
<feature type="non-terminal residue" evidence="2">
    <location>
        <position position="78"/>
    </location>
</feature>
<gene>
    <name evidence="2" type="primary">Trim26</name>
    <name evidence="2" type="ORF">RHYJUB_R15074</name>
</gene>
<accession>A0A7K6SFX2</accession>